<proteinExistence type="predicted"/>
<evidence type="ECO:0000313" key="3">
    <source>
        <dbReference type="Proteomes" id="UP000887116"/>
    </source>
</evidence>
<protein>
    <submittedName>
        <fullName evidence="2">Uncharacterized protein</fullName>
    </submittedName>
</protein>
<dbReference type="OrthoDB" id="6438545at2759"/>
<organism evidence="2 3">
    <name type="scientific">Trichonephila clavata</name>
    <name type="common">Joro spider</name>
    <name type="synonym">Nephila clavata</name>
    <dbReference type="NCBI Taxonomy" id="2740835"/>
    <lineage>
        <taxon>Eukaryota</taxon>
        <taxon>Metazoa</taxon>
        <taxon>Ecdysozoa</taxon>
        <taxon>Arthropoda</taxon>
        <taxon>Chelicerata</taxon>
        <taxon>Arachnida</taxon>
        <taxon>Araneae</taxon>
        <taxon>Araneomorphae</taxon>
        <taxon>Entelegynae</taxon>
        <taxon>Araneoidea</taxon>
        <taxon>Nephilidae</taxon>
        <taxon>Trichonephila</taxon>
    </lineage>
</organism>
<sequence>MSHDFFARHDLYPELQIRSDIAMSGVWGGRGERVLINSCTYGWEGQTRRALYHLSECQRRGVRKGDCNLYVLADD</sequence>
<dbReference type="Proteomes" id="UP000887116">
    <property type="component" value="Unassembled WGS sequence"/>
</dbReference>
<reference evidence="2" key="1">
    <citation type="submission" date="2020-07" db="EMBL/GenBank/DDBJ databases">
        <title>Multicomponent nature underlies the extraordinary mechanical properties of spider dragline silk.</title>
        <authorList>
            <person name="Kono N."/>
            <person name="Nakamura H."/>
            <person name="Mori M."/>
            <person name="Yoshida Y."/>
            <person name="Ohtoshi R."/>
            <person name="Malay A.D."/>
            <person name="Moran D.A.P."/>
            <person name="Tomita M."/>
            <person name="Numata K."/>
            <person name="Arakawa K."/>
        </authorList>
    </citation>
    <scope>NUCLEOTIDE SEQUENCE</scope>
</reference>
<dbReference type="AlphaFoldDB" id="A0A8X6G2W8"/>
<gene>
    <name evidence="2" type="ORF">TNCT_229351</name>
    <name evidence="1" type="ORF">TNCT_656701</name>
</gene>
<dbReference type="EMBL" id="BMAO01004507">
    <property type="protein sequence ID" value="GFQ95122.1"/>
    <property type="molecule type" value="Genomic_DNA"/>
</dbReference>
<dbReference type="EMBL" id="BMAO01029846">
    <property type="protein sequence ID" value="GFQ63770.1"/>
    <property type="molecule type" value="Genomic_DNA"/>
</dbReference>
<comment type="caution">
    <text evidence="2">The sequence shown here is derived from an EMBL/GenBank/DDBJ whole genome shotgun (WGS) entry which is preliminary data.</text>
</comment>
<evidence type="ECO:0000313" key="1">
    <source>
        <dbReference type="EMBL" id="GFQ63770.1"/>
    </source>
</evidence>
<keyword evidence="3" id="KW-1185">Reference proteome</keyword>
<evidence type="ECO:0000313" key="2">
    <source>
        <dbReference type="EMBL" id="GFQ95122.1"/>
    </source>
</evidence>
<accession>A0A8X6G2W8</accession>
<name>A0A8X6G2W8_TRICU</name>